<name>A0A375HTP3_9BURK</name>
<sequence length="63" mass="6838">MQITLSLSCFVGLPSLNDKAVGRQVLSEAEVFQHSAQKNDEATAAANRVRIGALRARSGRLRK</sequence>
<dbReference type="Proteomes" id="UP000254259">
    <property type="component" value="Plasmid CBM2636p"/>
</dbReference>
<accession>A0A375HTP3</accession>
<dbReference type="Proteomes" id="UP000256297">
    <property type="component" value="Plasmid CBM2589_p"/>
</dbReference>
<evidence type="ECO:0000313" key="6">
    <source>
        <dbReference type="Proteomes" id="UP000257016"/>
    </source>
</evidence>
<geneLocation type="plasmid" evidence="5">
    <name>cbm2589_p</name>
</geneLocation>
<proteinExistence type="predicted"/>
<evidence type="ECO:0000313" key="5">
    <source>
        <dbReference type="Proteomes" id="UP000256297"/>
    </source>
</evidence>
<dbReference type="EMBL" id="OFSN01000028">
    <property type="protein sequence ID" value="SOY77240.1"/>
    <property type="molecule type" value="Genomic_DNA"/>
</dbReference>
<geneLocation type="plasmid" evidence="4">
    <name>cbm2636p</name>
</geneLocation>
<evidence type="ECO:0000313" key="4">
    <source>
        <dbReference type="Proteomes" id="UP000254259"/>
    </source>
</evidence>
<reference evidence="4 5" key="1">
    <citation type="submission" date="2018-01" db="EMBL/GenBank/DDBJ databases">
        <authorList>
            <person name="Clerissi C."/>
        </authorList>
    </citation>
    <scope>NUCLEOTIDE SEQUENCE [LARGE SCALE GENOMIC DNA]</scope>
    <source>
        <strain evidence="2">Cupriavidus taiwanensis LMG 19430</strain>
        <strain evidence="1">Cupriavidus taiwanensis STM 3521</strain>
        <strain evidence="3">Cupriavidus taiwanensis SWF 66322</strain>
        <plasmid evidence="6">cbm2586_p</plasmid>
        <plasmid evidence="5">cbm2589_p</plasmid>
        <plasmid evidence="4">cbm2636p</plasmid>
        <plasmid evidence="3">CBM2636p</plasmid>
    </source>
</reference>
<evidence type="ECO:0000313" key="2">
    <source>
        <dbReference type="EMBL" id="SOY77240.1"/>
    </source>
</evidence>
<evidence type="ECO:0000313" key="1">
    <source>
        <dbReference type="EMBL" id="SOY75224.1"/>
    </source>
</evidence>
<evidence type="ECO:0000313" key="3">
    <source>
        <dbReference type="EMBL" id="SPD69095.1"/>
    </source>
</evidence>
<keyword evidence="3" id="KW-0614">Plasmid</keyword>
<gene>
    <name evidence="2" type="ORF">CBM2586_P10023</name>
    <name evidence="1" type="ORF">CBM2589_P10020</name>
    <name evidence="3" type="ORF">CBM2636_P10006</name>
</gene>
<geneLocation type="plasmid" evidence="6">
    <name>cbm2586_p</name>
</geneLocation>
<dbReference type="AlphaFoldDB" id="A0A375HTP3"/>
<protein>
    <submittedName>
        <fullName evidence="1">Uncharacterized protein</fullName>
    </submittedName>
</protein>
<dbReference type="Proteomes" id="UP000257016">
    <property type="component" value="Unassembled WGS sequence"/>
</dbReference>
<dbReference type="EMBL" id="OFSP01000040">
    <property type="protein sequence ID" value="SOY75224.1"/>
    <property type="molecule type" value="Genomic_DNA"/>
</dbReference>
<organism evidence="1 5">
    <name type="scientific">Cupriavidus taiwanensis</name>
    <dbReference type="NCBI Taxonomy" id="164546"/>
    <lineage>
        <taxon>Bacteria</taxon>
        <taxon>Pseudomonadati</taxon>
        <taxon>Pseudomonadota</taxon>
        <taxon>Betaproteobacteria</taxon>
        <taxon>Burkholderiales</taxon>
        <taxon>Burkholderiaceae</taxon>
        <taxon>Cupriavidus</taxon>
    </lineage>
</organism>
<dbReference type="EMBL" id="LT984815">
    <property type="protein sequence ID" value="SPD69095.1"/>
    <property type="molecule type" value="Genomic_DNA"/>
</dbReference>
<geneLocation type="plasmid" evidence="3">
    <name>CBM2636p</name>
</geneLocation>